<evidence type="ECO:0000313" key="10">
    <source>
        <dbReference type="Proteomes" id="UP000655751"/>
    </source>
</evidence>
<proteinExistence type="inferred from homology"/>
<dbReference type="GO" id="GO:0005886">
    <property type="term" value="C:plasma membrane"/>
    <property type="evidence" value="ECO:0007669"/>
    <property type="project" value="UniProtKB-SubCell"/>
</dbReference>
<dbReference type="NCBIfam" id="NF007739">
    <property type="entry name" value="PRK10419.1"/>
    <property type="match status" value="2"/>
</dbReference>
<dbReference type="InterPro" id="IPR027417">
    <property type="entry name" value="P-loop_NTPase"/>
</dbReference>
<dbReference type="PROSITE" id="PS00211">
    <property type="entry name" value="ABC_TRANSPORTER_1"/>
    <property type="match status" value="2"/>
</dbReference>
<dbReference type="SUPFAM" id="SSF52540">
    <property type="entry name" value="P-loop containing nucleoside triphosphate hydrolases"/>
    <property type="match status" value="2"/>
</dbReference>
<gene>
    <name evidence="9" type="ORF">IT779_22150</name>
</gene>
<dbReference type="Gene3D" id="3.40.50.300">
    <property type="entry name" value="P-loop containing nucleotide triphosphate hydrolases"/>
    <property type="match status" value="2"/>
</dbReference>
<keyword evidence="7" id="KW-0472">Membrane</keyword>
<evidence type="ECO:0000256" key="2">
    <source>
        <dbReference type="ARBA" id="ARBA00005417"/>
    </source>
</evidence>
<dbReference type="InterPro" id="IPR050388">
    <property type="entry name" value="ABC_Ni/Peptide_Import"/>
</dbReference>
<feature type="domain" description="ABC transporter" evidence="8">
    <location>
        <begin position="11"/>
        <end position="260"/>
    </location>
</feature>
<dbReference type="CDD" id="cd03257">
    <property type="entry name" value="ABC_NikE_OppD_transporters"/>
    <property type="match status" value="2"/>
</dbReference>
<evidence type="ECO:0000259" key="8">
    <source>
        <dbReference type="PROSITE" id="PS50893"/>
    </source>
</evidence>
<keyword evidence="5" id="KW-0547">Nucleotide-binding</keyword>
<dbReference type="InterPro" id="IPR013563">
    <property type="entry name" value="Oligopep_ABC_C"/>
</dbReference>
<keyword evidence="10" id="KW-1185">Reference proteome</keyword>
<dbReference type="NCBIfam" id="TIGR01727">
    <property type="entry name" value="oligo_HPY"/>
    <property type="match status" value="1"/>
</dbReference>
<feature type="domain" description="ABC transporter" evidence="8">
    <location>
        <begin position="356"/>
        <end position="606"/>
    </location>
</feature>
<dbReference type="Proteomes" id="UP000655751">
    <property type="component" value="Unassembled WGS sequence"/>
</dbReference>
<dbReference type="GO" id="GO:0016887">
    <property type="term" value="F:ATP hydrolysis activity"/>
    <property type="evidence" value="ECO:0007669"/>
    <property type="project" value="InterPro"/>
</dbReference>
<sequence length="616" mass="65835">MTGAQSTAPLLEISDLRVSFPSEEGRVDAVRGVNYTVADGEVLAVVGESGSGKSVSALAVMGLLPEQARVTGSIRMRGRELLGLGDKQMSRLRGRSVSMVFQDPLSALTPVYRVGDQIAEALLAHGATGRKEAAAKAVELLELVGIEDAANRAKAFPHEFSGGMRQRVVIAMAIANDPALILCDEPTTALDVTVQKQILQLLRKARDITGAGVVMITHDMGIAATLADRVAVMYAGKIVETATAADLFSAPRMPYTVGLLGSIPRMDGPARAPLVPIVGAPPAMHDLAPGCSFAPRCPVAIDECRVAEPPLERIEPGHSAACIRTAELGVTDLFTAYRKEVAAAPEVADAEARVVLRVTDLSKTFPITSGVIMRRRKGEIRAVDGISFEVRAGRTLALVGESGSGKSTTLTQILDLVKPQAGTIEILGRDVTGLTKADKREIRRKMQIVFQDPTASLDPRLPISDAVAEPLRIDGRGKAEIAERVPRLLRLVGLRPEHADRYPADFSGGQKQRISIARALALDPELLILDEPVSSLDVSIQAGVLNLLRELQIERGLSYLFVSHDLSVVRNLAHDIAVMRQGKIVDFGSAEQIFERPAHAYTKALIDAVPLPVVDG</sequence>
<dbReference type="GO" id="GO:0015833">
    <property type="term" value="P:peptide transport"/>
    <property type="evidence" value="ECO:0007669"/>
    <property type="project" value="InterPro"/>
</dbReference>
<dbReference type="Pfam" id="PF00005">
    <property type="entry name" value="ABC_tran"/>
    <property type="match status" value="2"/>
</dbReference>
<protein>
    <submittedName>
        <fullName evidence="9">ABC transporter ATP-binding protein</fullName>
    </submittedName>
</protein>
<evidence type="ECO:0000256" key="4">
    <source>
        <dbReference type="ARBA" id="ARBA00022475"/>
    </source>
</evidence>
<name>A0A931N4L1_9NOCA</name>
<reference evidence="9" key="1">
    <citation type="submission" date="2020-11" db="EMBL/GenBank/DDBJ databases">
        <title>Nocardia NEAU-351.nov., a novel actinomycete isolated from the cow dung.</title>
        <authorList>
            <person name="Zhang X."/>
        </authorList>
    </citation>
    <scope>NUCLEOTIDE SEQUENCE</scope>
    <source>
        <strain evidence="9">NEAU-351</strain>
    </source>
</reference>
<organism evidence="9 10">
    <name type="scientific">Nocardia bovistercoris</name>
    <dbReference type="NCBI Taxonomy" id="2785916"/>
    <lineage>
        <taxon>Bacteria</taxon>
        <taxon>Bacillati</taxon>
        <taxon>Actinomycetota</taxon>
        <taxon>Actinomycetes</taxon>
        <taxon>Mycobacteriales</taxon>
        <taxon>Nocardiaceae</taxon>
        <taxon>Nocardia</taxon>
    </lineage>
</organism>
<dbReference type="PROSITE" id="PS50893">
    <property type="entry name" value="ABC_TRANSPORTER_2"/>
    <property type="match status" value="2"/>
</dbReference>
<keyword evidence="4" id="KW-1003">Cell membrane</keyword>
<dbReference type="AlphaFoldDB" id="A0A931N4L1"/>
<accession>A0A931N4L1</accession>
<keyword evidence="6 9" id="KW-0067">ATP-binding</keyword>
<dbReference type="InterPro" id="IPR003439">
    <property type="entry name" value="ABC_transporter-like_ATP-bd"/>
</dbReference>
<dbReference type="RefSeq" id="WP_196151305.1">
    <property type="nucleotide sequence ID" value="NZ_JADMLG010000009.1"/>
</dbReference>
<dbReference type="FunFam" id="3.40.50.300:FF:001659">
    <property type="entry name" value="Peptide ABC transporter ATP-binding protein"/>
    <property type="match status" value="1"/>
</dbReference>
<evidence type="ECO:0000256" key="6">
    <source>
        <dbReference type="ARBA" id="ARBA00022840"/>
    </source>
</evidence>
<comment type="similarity">
    <text evidence="2">Belongs to the ABC transporter superfamily.</text>
</comment>
<dbReference type="PANTHER" id="PTHR43297">
    <property type="entry name" value="OLIGOPEPTIDE TRANSPORT ATP-BINDING PROTEIN APPD"/>
    <property type="match status" value="1"/>
</dbReference>
<dbReference type="PANTHER" id="PTHR43297:SF2">
    <property type="entry name" value="DIPEPTIDE TRANSPORT ATP-BINDING PROTEIN DPPD"/>
    <property type="match status" value="1"/>
</dbReference>
<evidence type="ECO:0000256" key="3">
    <source>
        <dbReference type="ARBA" id="ARBA00022448"/>
    </source>
</evidence>
<dbReference type="InterPro" id="IPR003593">
    <property type="entry name" value="AAA+_ATPase"/>
</dbReference>
<evidence type="ECO:0000256" key="5">
    <source>
        <dbReference type="ARBA" id="ARBA00022741"/>
    </source>
</evidence>
<dbReference type="NCBIfam" id="NF008453">
    <property type="entry name" value="PRK11308.1"/>
    <property type="match status" value="2"/>
</dbReference>
<evidence type="ECO:0000313" key="9">
    <source>
        <dbReference type="EMBL" id="MBH0778984.1"/>
    </source>
</evidence>
<dbReference type="SMART" id="SM00382">
    <property type="entry name" value="AAA"/>
    <property type="match status" value="2"/>
</dbReference>
<dbReference type="GO" id="GO:0005524">
    <property type="term" value="F:ATP binding"/>
    <property type="evidence" value="ECO:0007669"/>
    <property type="project" value="UniProtKB-KW"/>
</dbReference>
<dbReference type="Pfam" id="PF08352">
    <property type="entry name" value="oligo_HPY"/>
    <property type="match status" value="2"/>
</dbReference>
<keyword evidence="3" id="KW-0813">Transport</keyword>
<comment type="subcellular location">
    <subcellularLocation>
        <location evidence="1">Cell membrane</location>
        <topology evidence="1">Peripheral membrane protein</topology>
    </subcellularLocation>
</comment>
<dbReference type="InterPro" id="IPR017871">
    <property type="entry name" value="ABC_transporter-like_CS"/>
</dbReference>
<comment type="caution">
    <text evidence="9">The sequence shown here is derived from an EMBL/GenBank/DDBJ whole genome shotgun (WGS) entry which is preliminary data.</text>
</comment>
<evidence type="ECO:0000256" key="1">
    <source>
        <dbReference type="ARBA" id="ARBA00004202"/>
    </source>
</evidence>
<evidence type="ECO:0000256" key="7">
    <source>
        <dbReference type="ARBA" id="ARBA00023136"/>
    </source>
</evidence>
<dbReference type="EMBL" id="JADMLG010000009">
    <property type="protein sequence ID" value="MBH0778984.1"/>
    <property type="molecule type" value="Genomic_DNA"/>
</dbReference>